<evidence type="ECO:0000256" key="2">
    <source>
        <dbReference type="ARBA" id="ARBA00022448"/>
    </source>
</evidence>
<feature type="transmembrane region" description="Helical" evidence="10">
    <location>
        <begin position="49"/>
        <end position="66"/>
    </location>
</feature>
<feature type="transmembrane region" description="Helical" evidence="10">
    <location>
        <begin position="129"/>
        <end position="154"/>
    </location>
</feature>
<keyword evidence="6 10" id="KW-1133">Transmembrane helix</keyword>
<comment type="similarity">
    <text evidence="8">Belongs to the TRAP transporter small permease family.</text>
</comment>
<evidence type="ECO:0000256" key="4">
    <source>
        <dbReference type="ARBA" id="ARBA00022519"/>
    </source>
</evidence>
<evidence type="ECO:0000313" key="12">
    <source>
        <dbReference type="EMBL" id="SMY11621.1"/>
    </source>
</evidence>
<evidence type="ECO:0000256" key="9">
    <source>
        <dbReference type="SAM" id="MobiDB-lite"/>
    </source>
</evidence>
<feature type="compositionally biased region" description="Acidic residues" evidence="9">
    <location>
        <begin position="173"/>
        <end position="185"/>
    </location>
</feature>
<evidence type="ECO:0000256" key="8">
    <source>
        <dbReference type="ARBA" id="ARBA00038436"/>
    </source>
</evidence>
<sequence>MTRVNAGMDKVLSVLTAIAVVAMMLHVVAHALMRFFLNSPLYGTNEIVSFWYLPIVALLGIPAAHLQKEHITVVLLVETLGRKVQNVFLVFACLMGALVSVGFTIFGFQEALDKMSMGATAGVTDIVTWPVYFLVPLVFLVLAALYIVDIWVVARTGDADNDVRTDEKAEAEPQAEAESLDETAR</sequence>
<gene>
    <name evidence="12" type="ORF">BJEO58_01206</name>
</gene>
<dbReference type="EMBL" id="FXZM01000005">
    <property type="protein sequence ID" value="SMY11621.1"/>
    <property type="molecule type" value="Genomic_DNA"/>
</dbReference>
<keyword evidence="13" id="KW-1185">Reference proteome</keyword>
<comment type="subcellular location">
    <subcellularLocation>
        <location evidence="1">Cell inner membrane</location>
        <topology evidence="1">Multi-pass membrane protein</topology>
    </subcellularLocation>
</comment>
<reference evidence="13" key="1">
    <citation type="submission" date="2017-03" db="EMBL/GenBank/DDBJ databases">
        <authorList>
            <person name="Monnet C."/>
        </authorList>
    </citation>
    <scope>NUCLEOTIDE SEQUENCE [LARGE SCALE GENOMIC DNA]</scope>
    <source>
        <strain evidence="13">SJ5-8</strain>
    </source>
</reference>
<protein>
    <submittedName>
        <fullName evidence="12">TRAP-type C4-dicarboxylate transport system, small permease component</fullName>
    </submittedName>
</protein>
<dbReference type="RefSeq" id="WP_246076139.1">
    <property type="nucleotide sequence ID" value="NZ_FXZM01000005.1"/>
</dbReference>
<dbReference type="Pfam" id="PF04290">
    <property type="entry name" value="DctQ"/>
    <property type="match status" value="1"/>
</dbReference>
<evidence type="ECO:0000256" key="3">
    <source>
        <dbReference type="ARBA" id="ARBA00022475"/>
    </source>
</evidence>
<proteinExistence type="inferred from homology"/>
<accession>A0A2H1L413</accession>
<dbReference type="InterPro" id="IPR007387">
    <property type="entry name" value="TRAP_DctQ"/>
</dbReference>
<evidence type="ECO:0000256" key="6">
    <source>
        <dbReference type="ARBA" id="ARBA00022989"/>
    </source>
</evidence>
<keyword evidence="7 10" id="KW-0472">Membrane</keyword>
<dbReference type="PANTHER" id="PTHR35011">
    <property type="entry name" value="2,3-DIKETO-L-GULONATE TRAP TRANSPORTER SMALL PERMEASE PROTEIN YIAM"/>
    <property type="match status" value="1"/>
</dbReference>
<feature type="domain" description="Tripartite ATP-independent periplasmic transporters DctQ component" evidence="11">
    <location>
        <begin position="23"/>
        <end position="155"/>
    </location>
</feature>
<dbReference type="GO" id="GO:0022857">
    <property type="term" value="F:transmembrane transporter activity"/>
    <property type="evidence" value="ECO:0007669"/>
    <property type="project" value="TreeGrafter"/>
</dbReference>
<dbReference type="GO" id="GO:0005886">
    <property type="term" value="C:plasma membrane"/>
    <property type="evidence" value="ECO:0007669"/>
    <property type="project" value="UniProtKB-SubCell"/>
</dbReference>
<keyword evidence="2" id="KW-0813">Transport</keyword>
<keyword evidence="4" id="KW-0997">Cell inner membrane</keyword>
<organism evidence="12 13">
    <name type="scientific">Brevibacterium jeotgali</name>
    <dbReference type="NCBI Taxonomy" id="1262550"/>
    <lineage>
        <taxon>Bacteria</taxon>
        <taxon>Bacillati</taxon>
        <taxon>Actinomycetota</taxon>
        <taxon>Actinomycetes</taxon>
        <taxon>Micrococcales</taxon>
        <taxon>Brevibacteriaceae</taxon>
        <taxon>Brevibacterium</taxon>
    </lineage>
</organism>
<evidence type="ECO:0000256" key="5">
    <source>
        <dbReference type="ARBA" id="ARBA00022692"/>
    </source>
</evidence>
<dbReference type="Proteomes" id="UP000234462">
    <property type="component" value="Unassembled WGS sequence"/>
</dbReference>
<evidence type="ECO:0000259" key="11">
    <source>
        <dbReference type="Pfam" id="PF04290"/>
    </source>
</evidence>
<keyword evidence="3" id="KW-1003">Cell membrane</keyword>
<name>A0A2H1L413_9MICO</name>
<evidence type="ECO:0000313" key="13">
    <source>
        <dbReference type="Proteomes" id="UP000234462"/>
    </source>
</evidence>
<evidence type="ECO:0000256" key="7">
    <source>
        <dbReference type="ARBA" id="ARBA00023136"/>
    </source>
</evidence>
<dbReference type="InterPro" id="IPR055348">
    <property type="entry name" value="DctQ"/>
</dbReference>
<evidence type="ECO:0000256" key="10">
    <source>
        <dbReference type="SAM" id="Phobius"/>
    </source>
</evidence>
<evidence type="ECO:0000256" key="1">
    <source>
        <dbReference type="ARBA" id="ARBA00004429"/>
    </source>
</evidence>
<feature type="transmembrane region" description="Helical" evidence="10">
    <location>
        <begin position="12"/>
        <end position="37"/>
    </location>
</feature>
<feature type="transmembrane region" description="Helical" evidence="10">
    <location>
        <begin position="87"/>
        <end position="109"/>
    </location>
</feature>
<dbReference type="PANTHER" id="PTHR35011:SF10">
    <property type="entry name" value="TRAP TRANSPORTER SMALL PERMEASE PROTEIN"/>
    <property type="match status" value="1"/>
</dbReference>
<dbReference type="AlphaFoldDB" id="A0A2H1L413"/>
<feature type="region of interest" description="Disordered" evidence="9">
    <location>
        <begin position="163"/>
        <end position="185"/>
    </location>
</feature>
<keyword evidence="5 10" id="KW-0812">Transmembrane</keyword>
<dbReference type="GO" id="GO:0015740">
    <property type="term" value="P:C4-dicarboxylate transport"/>
    <property type="evidence" value="ECO:0007669"/>
    <property type="project" value="TreeGrafter"/>
</dbReference>